<dbReference type="PANTHER" id="PTHR44147">
    <property type="entry name" value="DEHYDROGENASE/REDUCTASE SDR FAMILY MEMBER 1"/>
    <property type="match status" value="1"/>
</dbReference>
<dbReference type="Pfam" id="PF00106">
    <property type="entry name" value="adh_short"/>
    <property type="match status" value="1"/>
</dbReference>
<dbReference type="Proteomes" id="UP000038040">
    <property type="component" value="Unplaced"/>
</dbReference>
<evidence type="ECO:0000313" key="3">
    <source>
        <dbReference type="Proteomes" id="UP000038040"/>
    </source>
</evidence>
<reference evidence="5" key="1">
    <citation type="submission" date="2017-02" db="UniProtKB">
        <authorList>
            <consortium name="WormBaseParasite"/>
        </authorList>
    </citation>
    <scope>IDENTIFICATION</scope>
</reference>
<evidence type="ECO:0000313" key="4">
    <source>
        <dbReference type="Proteomes" id="UP000274756"/>
    </source>
</evidence>
<dbReference type="EMBL" id="UYYG01000002">
    <property type="protein sequence ID" value="VDN50341.1"/>
    <property type="molecule type" value="Genomic_DNA"/>
</dbReference>
<dbReference type="PANTHER" id="PTHR44147:SF2">
    <property type="entry name" value="DEHYDROGENASE_REDUCTASE SDR FAMILY MEMBER 1"/>
    <property type="match status" value="1"/>
</dbReference>
<protein>
    <submittedName>
        <fullName evidence="5">Dehydrogenase/reductase SDR family member 1</fullName>
    </submittedName>
</protein>
<dbReference type="SUPFAM" id="SSF51735">
    <property type="entry name" value="NAD(P)-binding Rossmann-fold domains"/>
    <property type="match status" value="1"/>
</dbReference>
<dbReference type="InterPro" id="IPR036291">
    <property type="entry name" value="NAD(P)-bd_dom_sf"/>
</dbReference>
<dbReference type="InterPro" id="IPR002347">
    <property type="entry name" value="SDR_fam"/>
</dbReference>
<proteinExistence type="inferred from homology"/>
<organism evidence="3 5">
    <name type="scientific">Dracunculus medinensis</name>
    <name type="common">Guinea worm</name>
    <dbReference type="NCBI Taxonomy" id="318479"/>
    <lineage>
        <taxon>Eukaryota</taxon>
        <taxon>Metazoa</taxon>
        <taxon>Ecdysozoa</taxon>
        <taxon>Nematoda</taxon>
        <taxon>Chromadorea</taxon>
        <taxon>Rhabditida</taxon>
        <taxon>Spirurina</taxon>
        <taxon>Dracunculoidea</taxon>
        <taxon>Dracunculidae</taxon>
        <taxon>Dracunculus</taxon>
    </lineage>
</organism>
<evidence type="ECO:0000313" key="5">
    <source>
        <dbReference type="WBParaSite" id="DME_0000344801-mRNA-1"/>
    </source>
</evidence>
<comment type="similarity">
    <text evidence="1">Belongs to the short-chain dehydrogenases/reductases (SDR) family.</text>
</comment>
<dbReference type="AlphaFoldDB" id="A0A0N4U8R2"/>
<evidence type="ECO:0000256" key="1">
    <source>
        <dbReference type="RuleBase" id="RU000363"/>
    </source>
</evidence>
<keyword evidence="4" id="KW-1185">Reference proteome</keyword>
<reference evidence="2 4" key="2">
    <citation type="submission" date="2018-11" db="EMBL/GenBank/DDBJ databases">
        <authorList>
            <consortium name="Pathogen Informatics"/>
        </authorList>
    </citation>
    <scope>NUCLEOTIDE SEQUENCE [LARGE SCALE GENOMIC DNA]</scope>
</reference>
<dbReference type="STRING" id="318479.A0A0N4U8R2"/>
<evidence type="ECO:0000313" key="2">
    <source>
        <dbReference type="EMBL" id="VDN50341.1"/>
    </source>
</evidence>
<gene>
    <name evidence="2" type="ORF">DME_LOCUS314</name>
</gene>
<dbReference type="Proteomes" id="UP000274756">
    <property type="component" value="Unassembled WGS sequence"/>
</dbReference>
<dbReference type="OrthoDB" id="1933717at2759"/>
<dbReference type="PRINTS" id="PR00081">
    <property type="entry name" value="GDHRDH"/>
</dbReference>
<sequence>MSLAGKIAIVTGASRGIGRGIALQLGEAGATVYITGRPHEVSISQTGRDDLPSLQKTADEITERGGKGIAKYVDHSDMNQVKDFFSQVQSETDGTIDILVNNAYSAVPILGKESGKPFWETDPSIWDEVNNVGLRNHYFCSVYAARLMVKHRAGLIVNISSFGGLQYFFNVSYGVGKCALDRMAADMACELRKYNVSVVSLWPGVVRTELFSDIVNSADIELTGYKLKLKTMLEDGETVEFSGKAVVALANDRNILKKTGSTLVAADIGLDYRFCDVDGRAPPSIRSIKNLLNLGGYKKIAEYVPSWLRLPGWLMVAVNSRL</sequence>
<dbReference type="PRINTS" id="PR00080">
    <property type="entry name" value="SDRFAMILY"/>
</dbReference>
<accession>A0A0N4U8R2</accession>
<dbReference type="WBParaSite" id="DME_0000344801-mRNA-1">
    <property type="protein sequence ID" value="DME_0000344801-mRNA-1"/>
    <property type="gene ID" value="DME_0000344801"/>
</dbReference>
<name>A0A0N4U8R2_DRAME</name>
<dbReference type="Gene3D" id="3.40.50.720">
    <property type="entry name" value="NAD(P)-binding Rossmann-like Domain"/>
    <property type="match status" value="1"/>
</dbReference>